<accession>A0A316HL00</accession>
<dbReference type="EMBL" id="QGHC01000032">
    <property type="protein sequence ID" value="PWK80720.1"/>
    <property type="molecule type" value="Genomic_DNA"/>
</dbReference>
<evidence type="ECO:0000313" key="1">
    <source>
        <dbReference type="EMBL" id="PWK80720.1"/>
    </source>
</evidence>
<reference evidence="1 2" key="1">
    <citation type="submission" date="2018-05" db="EMBL/GenBank/DDBJ databases">
        <title>Genomic Encyclopedia of Type Strains, Phase IV (KMG-IV): sequencing the most valuable type-strain genomes for metagenomic binning, comparative biology and taxonomic classification.</title>
        <authorList>
            <person name="Goeker M."/>
        </authorList>
    </citation>
    <scope>NUCLEOTIDE SEQUENCE [LARGE SCALE GENOMIC DNA]</scope>
    <source>
        <strain evidence="1 2">DSM 14263</strain>
    </source>
</reference>
<keyword evidence="2" id="KW-1185">Reference proteome</keyword>
<name>A0A316HL00_9GAMM</name>
<comment type="caution">
    <text evidence="1">The sequence shown here is derived from an EMBL/GenBank/DDBJ whole genome shotgun (WGS) entry which is preliminary data.</text>
</comment>
<proteinExistence type="predicted"/>
<dbReference type="Proteomes" id="UP000245812">
    <property type="component" value="Unassembled WGS sequence"/>
</dbReference>
<organism evidence="1 2">
    <name type="scientific">Fulvimonas soli</name>
    <dbReference type="NCBI Taxonomy" id="155197"/>
    <lineage>
        <taxon>Bacteria</taxon>
        <taxon>Pseudomonadati</taxon>
        <taxon>Pseudomonadota</taxon>
        <taxon>Gammaproteobacteria</taxon>
        <taxon>Lysobacterales</taxon>
        <taxon>Rhodanobacteraceae</taxon>
        <taxon>Fulvimonas</taxon>
    </lineage>
</organism>
<protein>
    <submittedName>
        <fullName evidence="1">Uncharacterized protein</fullName>
    </submittedName>
</protein>
<gene>
    <name evidence="1" type="ORF">C7456_1321</name>
</gene>
<dbReference type="AlphaFoldDB" id="A0A316HL00"/>
<evidence type="ECO:0000313" key="2">
    <source>
        <dbReference type="Proteomes" id="UP000245812"/>
    </source>
</evidence>
<sequence>MFTKLSPQKVQSDEGYVVQVANRSLVEYVESNSNRVAVVEVDFSGDVGIYVSTLRWMSNKKSFSPMSDRDKNIILERIISGIEAMGCKIELC</sequence>